<keyword evidence="2" id="KW-1185">Reference proteome</keyword>
<organism evidence="1 2">
    <name type="scientific">Actinopolymorpha rutila</name>
    <dbReference type="NCBI Taxonomy" id="446787"/>
    <lineage>
        <taxon>Bacteria</taxon>
        <taxon>Bacillati</taxon>
        <taxon>Actinomycetota</taxon>
        <taxon>Actinomycetes</taxon>
        <taxon>Propionibacteriales</taxon>
        <taxon>Actinopolymorphaceae</taxon>
        <taxon>Actinopolymorpha</taxon>
    </lineage>
</organism>
<reference evidence="1 2" key="1">
    <citation type="submission" date="2020-07" db="EMBL/GenBank/DDBJ databases">
        <title>Sequencing the genomes of 1000 actinobacteria strains.</title>
        <authorList>
            <person name="Klenk H.-P."/>
        </authorList>
    </citation>
    <scope>NUCLEOTIDE SEQUENCE [LARGE SCALE GENOMIC DNA]</scope>
    <source>
        <strain evidence="1 2">DSM 18448</strain>
    </source>
</reference>
<dbReference type="Gene3D" id="3.90.180.10">
    <property type="entry name" value="Medium-chain alcohol dehydrogenases, catalytic domain"/>
    <property type="match status" value="1"/>
</dbReference>
<dbReference type="AlphaFoldDB" id="A0A852ZNY4"/>
<name>A0A852ZNY4_9ACTN</name>
<protein>
    <submittedName>
        <fullName evidence="1">NADPH:quinone reductase-like Zn-dependent oxidoreductase</fullName>
    </submittedName>
</protein>
<sequence>MPKAVRYDEFGGIDVLQLEEVERPVPGTGRSSYG</sequence>
<accession>A0A852ZNY4</accession>
<gene>
    <name evidence="1" type="ORF">F4554_003827</name>
</gene>
<evidence type="ECO:0000313" key="2">
    <source>
        <dbReference type="Proteomes" id="UP000579605"/>
    </source>
</evidence>
<dbReference type="Proteomes" id="UP000579605">
    <property type="component" value="Unassembled WGS sequence"/>
</dbReference>
<dbReference type="EMBL" id="JACBZH010000001">
    <property type="protein sequence ID" value="NYH91189.1"/>
    <property type="molecule type" value="Genomic_DNA"/>
</dbReference>
<proteinExistence type="predicted"/>
<comment type="caution">
    <text evidence="1">The sequence shown here is derived from an EMBL/GenBank/DDBJ whole genome shotgun (WGS) entry which is preliminary data.</text>
</comment>
<evidence type="ECO:0000313" key="1">
    <source>
        <dbReference type="EMBL" id="NYH91189.1"/>
    </source>
</evidence>